<reference evidence="1" key="1">
    <citation type="submission" date="2024-12" db="EMBL/GenBank/DDBJ databases">
        <title>Comparative genomics and development of molecular markers within Purpureocillium lilacinum and among Purpureocillium species.</title>
        <authorList>
            <person name="Yeh Z.-Y."/>
            <person name="Ni N.-T."/>
            <person name="Lo P.-H."/>
            <person name="Mushyakhwo K."/>
            <person name="Lin C.-F."/>
            <person name="Nai Y.-S."/>
        </authorList>
    </citation>
    <scope>NUCLEOTIDE SEQUENCE</scope>
    <source>
        <strain evidence="1">NCHU-NPUST-175</strain>
    </source>
</reference>
<protein>
    <submittedName>
        <fullName evidence="1">Uncharacterized protein</fullName>
    </submittedName>
</protein>
<gene>
    <name evidence="1" type="ORF">ACCO45_000422</name>
</gene>
<organism evidence="1 2">
    <name type="scientific">Purpureocillium lilacinum</name>
    <name type="common">Paecilomyces lilacinus</name>
    <dbReference type="NCBI Taxonomy" id="33203"/>
    <lineage>
        <taxon>Eukaryota</taxon>
        <taxon>Fungi</taxon>
        <taxon>Dikarya</taxon>
        <taxon>Ascomycota</taxon>
        <taxon>Pezizomycotina</taxon>
        <taxon>Sordariomycetes</taxon>
        <taxon>Hypocreomycetidae</taxon>
        <taxon>Hypocreales</taxon>
        <taxon>Ophiocordycipitaceae</taxon>
        <taxon>Purpureocillium</taxon>
    </lineage>
</organism>
<keyword evidence="2" id="KW-1185">Reference proteome</keyword>
<dbReference type="EMBL" id="JBGNUJ010000002">
    <property type="protein sequence ID" value="KAL3963418.1"/>
    <property type="molecule type" value="Genomic_DNA"/>
</dbReference>
<comment type="caution">
    <text evidence="1">The sequence shown here is derived from an EMBL/GenBank/DDBJ whole genome shotgun (WGS) entry which is preliminary data.</text>
</comment>
<proteinExistence type="predicted"/>
<accession>A0ACC4E513</accession>
<sequence length="299" mass="34004">MERVAKDGLKMQAIGSLERWFPYYEGFFCAKSLDESLTSVLGSYKPLIGAITYPIEKMGTWTRTNSMGKGRKVRDLRVGAVAATEDRESYQTWVLGNYPRDDEARAANHESFVDGNAAKVSTIETAMEEAALIWPSTPEAHIGVSIGVGRSQNRTTPWWFSRVALHSWEDRDVDQYEEDLDPHEAWDKHYRTLSRFQRSRLRRLDVDFQQEALPSVVASNEVERMIHATTEYFAAGEPHRELRNTAEALLAAVFYLASVKTTSAYFETCTMFTIACQLAEEHQEALFDRLGSIELCFCC</sequence>
<name>A0ACC4E513_PURLI</name>
<evidence type="ECO:0000313" key="2">
    <source>
        <dbReference type="Proteomes" id="UP001638806"/>
    </source>
</evidence>
<dbReference type="Proteomes" id="UP001638806">
    <property type="component" value="Unassembled WGS sequence"/>
</dbReference>
<evidence type="ECO:0000313" key="1">
    <source>
        <dbReference type="EMBL" id="KAL3963418.1"/>
    </source>
</evidence>